<keyword evidence="5" id="KW-0804">Transcription</keyword>
<name>A0A916SIU5_9MICO</name>
<dbReference type="Pfam" id="PF00392">
    <property type="entry name" value="GntR"/>
    <property type="match status" value="1"/>
</dbReference>
<dbReference type="SMART" id="SM00345">
    <property type="entry name" value="HTH_GNTR"/>
    <property type="match status" value="1"/>
</dbReference>
<feature type="domain" description="HTH gntR-type" evidence="6">
    <location>
        <begin position="10"/>
        <end position="78"/>
    </location>
</feature>
<comment type="caution">
    <text evidence="7">The sequence shown here is derived from an EMBL/GenBank/DDBJ whole genome shotgun (WGS) entry which is preliminary data.</text>
</comment>
<comment type="similarity">
    <text evidence="1">In the C-terminal section; belongs to the class-I pyridoxal-phosphate-dependent aminotransferase family.</text>
</comment>
<dbReference type="SUPFAM" id="SSF53383">
    <property type="entry name" value="PLP-dependent transferases"/>
    <property type="match status" value="1"/>
</dbReference>
<evidence type="ECO:0000256" key="4">
    <source>
        <dbReference type="ARBA" id="ARBA00023125"/>
    </source>
</evidence>
<dbReference type="Proteomes" id="UP000606922">
    <property type="component" value="Unassembled WGS sequence"/>
</dbReference>
<gene>
    <name evidence="7" type="ORF">GCM10010979_14870</name>
</gene>
<accession>A0A916SIU5</accession>
<dbReference type="GO" id="GO:0003700">
    <property type="term" value="F:DNA-binding transcription factor activity"/>
    <property type="evidence" value="ECO:0007669"/>
    <property type="project" value="InterPro"/>
</dbReference>
<evidence type="ECO:0000256" key="2">
    <source>
        <dbReference type="ARBA" id="ARBA00022898"/>
    </source>
</evidence>
<dbReference type="PROSITE" id="PS50949">
    <property type="entry name" value="HTH_GNTR"/>
    <property type="match status" value="1"/>
</dbReference>
<dbReference type="CDD" id="cd07377">
    <property type="entry name" value="WHTH_GntR"/>
    <property type="match status" value="1"/>
</dbReference>
<sequence>MKSVALAVEESTPSGIAGAIARLITSGDLAPGDRLPTVRELAGDLGVSPATVSHAWQALAGVGLIVSRGRSGTFVREERTAWLPPRSRGLRDANQPAARLDLASGTPDPLLLPDIGPALSRVPARAGTSNYYDVPVLPELERVLRGSWPYDVEAVTVVDGAMDAISRTLDLVLRFGDRVVVENPGFPPVFDLLEHYGVERVPVELDEQGIRPESLVEALALSPSAILLQPRTHNPAGVSMTADRARELATIIRSTRTADQTIVIEDDHSGEISTSPDVSLGGFLPGRVVHIRSFSKSHGPDLRIAAVGGPAELVDRLVARRILGPGWTSRMLQTVLHDLLTDARTIAGLDRARATYRDRQAAVGAALAANGIALRVPDGINLWLPVNDERNAVVQLAAAGIRVAPGAPFLAAPLSVGGDFVRVTAGLVSEGVDALAGLLAAAARA</sequence>
<reference evidence="7" key="2">
    <citation type="submission" date="2020-09" db="EMBL/GenBank/DDBJ databases">
        <authorList>
            <person name="Sun Q."/>
            <person name="Zhou Y."/>
        </authorList>
    </citation>
    <scope>NUCLEOTIDE SEQUENCE</scope>
    <source>
        <strain evidence="7">CGMCC 1.12813</strain>
    </source>
</reference>
<dbReference type="GO" id="GO:0003677">
    <property type="term" value="F:DNA binding"/>
    <property type="evidence" value="ECO:0007669"/>
    <property type="project" value="UniProtKB-KW"/>
</dbReference>
<dbReference type="InterPro" id="IPR004839">
    <property type="entry name" value="Aminotransferase_I/II_large"/>
</dbReference>
<reference evidence="7" key="1">
    <citation type="journal article" date="2014" name="Int. J. Syst. Evol. Microbiol.">
        <title>Complete genome sequence of Corynebacterium casei LMG S-19264T (=DSM 44701T), isolated from a smear-ripened cheese.</title>
        <authorList>
            <consortium name="US DOE Joint Genome Institute (JGI-PGF)"/>
            <person name="Walter F."/>
            <person name="Albersmeier A."/>
            <person name="Kalinowski J."/>
            <person name="Ruckert C."/>
        </authorList>
    </citation>
    <scope>NUCLEOTIDE SEQUENCE</scope>
    <source>
        <strain evidence="7">CGMCC 1.12813</strain>
    </source>
</reference>
<proteinExistence type="inferred from homology"/>
<dbReference type="Pfam" id="PF00155">
    <property type="entry name" value="Aminotran_1_2"/>
    <property type="match status" value="1"/>
</dbReference>
<dbReference type="PANTHER" id="PTHR46577:SF2">
    <property type="entry name" value="TRANSCRIPTIONAL REGULATORY PROTEIN"/>
    <property type="match status" value="1"/>
</dbReference>
<dbReference type="AlphaFoldDB" id="A0A916SIU5"/>
<dbReference type="InterPro" id="IPR015421">
    <property type="entry name" value="PyrdxlP-dep_Trfase_major"/>
</dbReference>
<keyword evidence="8" id="KW-1185">Reference proteome</keyword>
<dbReference type="InterPro" id="IPR036390">
    <property type="entry name" value="WH_DNA-bd_sf"/>
</dbReference>
<evidence type="ECO:0000313" key="7">
    <source>
        <dbReference type="EMBL" id="GGB01336.1"/>
    </source>
</evidence>
<dbReference type="InterPro" id="IPR000524">
    <property type="entry name" value="Tscrpt_reg_HTH_GntR"/>
</dbReference>
<dbReference type="EMBL" id="BMGB01000001">
    <property type="protein sequence ID" value="GGB01336.1"/>
    <property type="molecule type" value="Genomic_DNA"/>
</dbReference>
<evidence type="ECO:0000256" key="3">
    <source>
        <dbReference type="ARBA" id="ARBA00023015"/>
    </source>
</evidence>
<evidence type="ECO:0000313" key="8">
    <source>
        <dbReference type="Proteomes" id="UP000606922"/>
    </source>
</evidence>
<evidence type="ECO:0000256" key="1">
    <source>
        <dbReference type="ARBA" id="ARBA00005384"/>
    </source>
</evidence>
<dbReference type="SUPFAM" id="SSF46785">
    <property type="entry name" value="Winged helix' DNA-binding domain"/>
    <property type="match status" value="1"/>
</dbReference>
<dbReference type="Gene3D" id="1.10.10.10">
    <property type="entry name" value="Winged helix-like DNA-binding domain superfamily/Winged helix DNA-binding domain"/>
    <property type="match status" value="1"/>
</dbReference>
<dbReference type="PANTHER" id="PTHR46577">
    <property type="entry name" value="HTH-TYPE TRANSCRIPTIONAL REGULATORY PROTEIN GABR"/>
    <property type="match status" value="1"/>
</dbReference>
<dbReference type="InterPro" id="IPR036388">
    <property type="entry name" value="WH-like_DNA-bd_sf"/>
</dbReference>
<organism evidence="7 8">
    <name type="scientific">Conyzicola nivalis</name>
    <dbReference type="NCBI Taxonomy" id="1477021"/>
    <lineage>
        <taxon>Bacteria</taxon>
        <taxon>Bacillati</taxon>
        <taxon>Actinomycetota</taxon>
        <taxon>Actinomycetes</taxon>
        <taxon>Micrococcales</taxon>
        <taxon>Microbacteriaceae</taxon>
        <taxon>Conyzicola</taxon>
    </lineage>
</organism>
<keyword evidence="3" id="KW-0805">Transcription regulation</keyword>
<protein>
    <submittedName>
        <fullName evidence="7">GntR family transcriptional regulator</fullName>
    </submittedName>
</protein>
<keyword evidence="2" id="KW-0663">Pyridoxal phosphate</keyword>
<dbReference type="CDD" id="cd00609">
    <property type="entry name" value="AAT_like"/>
    <property type="match status" value="1"/>
</dbReference>
<evidence type="ECO:0000256" key="5">
    <source>
        <dbReference type="ARBA" id="ARBA00023163"/>
    </source>
</evidence>
<dbReference type="GO" id="GO:0030170">
    <property type="term" value="F:pyridoxal phosphate binding"/>
    <property type="evidence" value="ECO:0007669"/>
    <property type="project" value="InterPro"/>
</dbReference>
<evidence type="ECO:0000259" key="6">
    <source>
        <dbReference type="PROSITE" id="PS50949"/>
    </source>
</evidence>
<dbReference type="InterPro" id="IPR051446">
    <property type="entry name" value="HTH_trans_reg/aminotransferase"/>
</dbReference>
<dbReference type="RefSeq" id="WP_188510013.1">
    <property type="nucleotide sequence ID" value="NZ_BMGB01000001.1"/>
</dbReference>
<keyword evidence="4" id="KW-0238">DNA-binding</keyword>
<dbReference type="Gene3D" id="3.40.640.10">
    <property type="entry name" value="Type I PLP-dependent aspartate aminotransferase-like (Major domain)"/>
    <property type="match status" value="1"/>
</dbReference>
<dbReference type="InterPro" id="IPR015424">
    <property type="entry name" value="PyrdxlP-dep_Trfase"/>
</dbReference>